<keyword evidence="1" id="KW-0694">RNA-binding</keyword>
<keyword evidence="3" id="KW-1185">Reference proteome</keyword>
<dbReference type="EMBL" id="JAWDIQ010000003">
    <property type="protein sequence ID" value="MDY0409938.1"/>
    <property type="molecule type" value="Genomic_DNA"/>
</dbReference>
<dbReference type="InterPro" id="IPR036986">
    <property type="entry name" value="S4_RNA-bd_sf"/>
</dbReference>
<dbReference type="Pfam" id="PF13275">
    <property type="entry name" value="S4_2"/>
    <property type="match status" value="1"/>
</dbReference>
<comment type="caution">
    <text evidence="2">The sequence shown here is derived from an EMBL/GenBank/DDBJ whole genome shotgun (WGS) entry which is preliminary data.</text>
</comment>
<dbReference type="RefSeq" id="WP_320380796.1">
    <property type="nucleotide sequence ID" value="NZ_JAWDIQ010000003.1"/>
</dbReference>
<name>A0ABU5CU88_9BACI</name>
<dbReference type="PROSITE" id="PS50889">
    <property type="entry name" value="S4"/>
    <property type="match status" value="1"/>
</dbReference>
<gene>
    <name evidence="2" type="primary">yaaA</name>
    <name evidence="2" type="ORF">RWD45_16840</name>
</gene>
<proteinExistence type="predicted"/>
<dbReference type="Gene3D" id="3.10.290.10">
    <property type="entry name" value="RNA-binding S4 domain"/>
    <property type="match status" value="1"/>
</dbReference>
<reference evidence="2 3" key="1">
    <citation type="submission" date="2023-10" db="EMBL/GenBank/DDBJ databases">
        <title>Virgibacillus soli CC-YMP-6 genome.</title>
        <authorList>
            <person name="Miliotis G."/>
            <person name="Sengupta P."/>
            <person name="Hameed A."/>
            <person name="Chuvochina M."/>
            <person name="Mcdonagh F."/>
            <person name="Simpson A.C."/>
            <person name="Singh N.K."/>
            <person name="Rekha P.D."/>
            <person name="Raman K."/>
            <person name="Hugenholtz P."/>
            <person name="Venkateswaran K."/>
        </authorList>
    </citation>
    <scope>NUCLEOTIDE SEQUENCE [LARGE SCALE GENOMIC DNA]</scope>
    <source>
        <strain evidence="2 3">CC-YMP-6</strain>
    </source>
</reference>
<evidence type="ECO:0000313" key="2">
    <source>
        <dbReference type="EMBL" id="MDY0409938.1"/>
    </source>
</evidence>
<accession>A0ABU5CU88</accession>
<evidence type="ECO:0000313" key="3">
    <source>
        <dbReference type="Proteomes" id="UP001275315"/>
    </source>
</evidence>
<dbReference type="SUPFAM" id="SSF55174">
    <property type="entry name" value="Alpha-L RNA-binding motif"/>
    <property type="match status" value="1"/>
</dbReference>
<protein>
    <submittedName>
        <fullName evidence="2">S4 domain-containing protein YaaA</fullName>
    </submittedName>
</protein>
<dbReference type="Proteomes" id="UP001275315">
    <property type="component" value="Unassembled WGS sequence"/>
</dbReference>
<dbReference type="NCBIfam" id="TIGR02988">
    <property type="entry name" value="YaaA_near_RecF"/>
    <property type="match status" value="1"/>
</dbReference>
<dbReference type="InterPro" id="IPR014330">
    <property type="entry name" value="RNA-bd_S4-rel_YaaA"/>
</dbReference>
<evidence type="ECO:0000256" key="1">
    <source>
        <dbReference type="PROSITE-ProRule" id="PRU00182"/>
    </source>
</evidence>
<sequence length="72" mass="8164">MQEQIGIKTEYITLGQFLKLANILESGGMIKVYLQEQGVKVNGEVEHRRGRKLYPQDVIELENGDTFIVVGE</sequence>
<organism evidence="2 3">
    <name type="scientific">Paracerasibacillus soli</name>
    <dbReference type="NCBI Taxonomy" id="480284"/>
    <lineage>
        <taxon>Bacteria</taxon>
        <taxon>Bacillati</taxon>
        <taxon>Bacillota</taxon>
        <taxon>Bacilli</taxon>
        <taxon>Bacillales</taxon>
        <taxon>Bacillaceae</taxon>
        <taxon>Paracerasibacillus</taxon>
    </lineage>
</organism>